<evidence type="ECO:0000313" key="4">
    <source>
        <dbReference type="Proteomes" id="UP001231124"/>
    </source>
</evidence>
<sequence length="148" mass="15197">MDDHPMALRCLAKLSRCRRGGAAVEFALIAPVLLLLFAGIAVFGICLGAAHNLRLVAAEAARASIGGVTDAERASLAQTTVTRSLTNGALFRPGSVSVEVGADPTDANVTVVTVRLDASTLGLGSFARLVPQIPAFLTSTVSVRRGGL</sequence>
<feature type="domain" description="TadE-like" evidence="2">
    <location>
        <begin position="20"/>
        <end position="62"/>
    </location>
</feature>
<dbReference type="EMBL" id="JAUSVP010000011">
    <property type="protein sequence ID" value="MDQ0448923.1"/>
    <property type="molecule type" value="Genomic_DNA"/>
</dbReference>
<dbReference type="RefSeq" id="WP_238202099.1">
    <property type="nucleotide sequence ID" value="NZ_BPQE01000008.1"/>
</dbReference>
<reference evidence="3 4" key="1">
    <citation type="submission" date="2023-07" db="EMBL/GenBank/DDBJ databases">
        <title>Genomic Encyclopedia of Type Strains, Phase IV (KMG-IV): sequencing the most valuable type-strain genomes for metagenomic binning, comparative biology and taxonomic classification.</title>
        <authorList>
            <person name="Goeker M."/>
        </authorList>
    </citation>
    <scope>NUCLEOTIDE SEQUENCE [LARGE SCALE GENOMIC DNA]</scope>
    <source>
        <strain evidence="3 4">DSM 19013</strain>
    </source>
</reference>
<accession>A0ABU0I2U5</accession>
<keyword evidence="1" id="KW-0812">Transmembrane</keyword>
<gene>
    <name evidence="3" type="ORF">QO012_003435</name>
</gene>
<dbReference type="Pfam" id="PF07811">
    <property type="entry name" value="TadE"/>
    <property type="match status" value="1"/>
</dbReference>
<comment type="caution">
    <text evidence="3">The sequence shown here is derived from an EMBL/GenBank/DDBJ whole genome shotgun (WGS) entry which is preliminary data.</text>
</comment>
<evidence type="ECO:0000313" key="3">
    <source>
        <dbReference type="EMBL" id="MDQ0448923.1"/>
    </source>
</evidence>
<name>A0ABU0I2U5_9HYPH</name>
<evidence type="ECO:0000259" key="2">
    <source>
        <dbReference type="Pfam" id="PF07811"/>
    </source>
</evidence>
<keyword evidence="1" id="KW-1133">Transmembrane helix</keyword>
<organism evidence="3 4">
    <name type="scientific">Methylobacterium aerolatum</name>
    <dbReference type="NCBI Taxonomy" id="418708"/>
    <lineage>
        <taxon>Bacteria</taxon>
        <taxon>Pseudomonadati</taxon>
        <taxon>Pseudomonadota</taxon>
        <taxon>Alphaproteobacteria</taxon>
        <taxon>Hyphomicrobiales</taxon>
        <taxon>Methylobacteriaceae</taxon>
        <taxon>Methylobacterium</taxon>
    </lineage>
</organism>
<dbReference type="InterPro" id="IPR012495">
    <property type="entry name" value="TadE-like_dom"/>
</dbReference>
<protein>
    <submittedName>
        <fullName evidence="3">Flp pilus assembly protein TadG</fullName>
    </submittedName>
</protein>
<evidence type="ECO:0000256" key="1">
    <source>
        <dbReference type="SAM" id="Phobius"/>
    </source>
</evidence>
<dbReference type="Proteomes" id="UP001231124">
    <property type="component" value="Unassembled WGS sequence"/>
</dbReference>
<keyword evidence="1" id="KW-0472">Membrane</keyword>
<keyword evidence="4" id="KW-1185">Reference proteome</keyword>
<proteinExistence type="predicted"/>
<feature type="transmembrane region" description="Helical" evidence="1">
    <location>
        <begin position="21"/>
        <end position="45"/>
    </location>
</feature>